<evidence type="ECO:0000313" key="3">
    <source>
        <dbReference type="EMBL" id="KEF53008.1"/>
    </source>
</evidence>
<accession>A0A072P153</accession>
<dbReference type="STRING" id="1182545.A0A072P153"/>
<dbReference type="EMBL" id="AMGV01000015">
    <property type="protein sequence ID" value="KEF53008.1"/>
    <property type="molecule type" value="Genomic_DNA"/>
</dbReference>
<reference evidence="3 4" key="1">
    <citation type="submission" date="2013-03" db="EMBL/GenBank/DDBJ databases">
        <title>The Genome Sequence of Exophiala aquamarina CBS 119918.</title>
        <authorList>
            <consortium name="The Broad Institute Genomics Platform"/>
            <person name="Cuomo C."/>
            <person name="de Hoog S."/>
            <person name="Gorbushina A."/>
            <person name="Walker B."/>
            <person name="Young S.K."/>
            <person name="Zeng Q."/>
            <person name="Gargeya S."/>
            <person name="Fitzgerald M."/>
            <person name="Haas B."/>
            <person name="Abouelleil A."/>
            <person name="Allen A.W."/>
            <person name="Alvarado L."/>
            <person name="Arachchi H.M."/>
            <person name="Berlin A.M."/>
            <person name="Chapman S.B."/>
            <person name="Gainer-Dewar J."/>
            <person name="Goldberg J."/>
            <person name="Griggs A."/>
            <person name="Gujja S."/>
            <person name="Hansen M."/>
            <person name="Howarth C."/>
            <person name="Imamovic A."/>
            <person name="Ireland A."/>
            <person name="Larimer J."/>
            <person name="McCowan C."/>
            <person name="Murphy C."/>
            <person name="Pearson M."/>
            <person name="Poon T.W."/>
            <person name="Priest M."/>
            <person name="Roberts A."/>
            <person name="Saif S."/>
            <person name="Shea T."/>
            <person name="Sisk P."/>
            <person name="Sykes S."/>
            <person name="Wortman J."/>
            <person name="Nusbaum C."/>
            <person name="Birren B."/>
        </authorList>
    </citation>
    <scope>NUCLEOTIDE SEQUENCE [LARGE SCALE GENOMIC DNA]</scope>
    <source>
        <strain evidence="3 4">CBS 119918</strain>
    </source>
</reference>
<evidence type="ECO:0008006" key="5">
    <source>
        <dbReference type="Google" id="ProtNLM"/>
    </source>
</evidence>
<feature type="signal peptide" evidence="2">
    <location>
        <begin position="1"/>
        <end position="19"/>
    </location>
</feature>
<dbReference type="VEuPathDB" id="FungiDB:A1O9_10916"/>
<evidence type="ECO:0000256" key="2">
    <source>
        <dbReference type="SAM" id="SignalP"/>
    </source>
</evidence>
<proteinExistence type="predicted"/>
<organism evidence="3 4">
    <name type="scientific">Exophiala aquamarina CBS 119918</name>
    <dbReference type="NCBI Taxonomy" id="1182545"/>
    <lineage>
        <taxon>Eukaryota</taxon>
        <taxon>Fungi</taxon>
        <taxon>Dikarya</taxon>
        <taxon>Ascomycota</taxon>
        <taxon>Pezizomycotina</taxon>
        <taxon>Eurotiomycetes</taxon>
        <taxon>Chaetothyriomycetidae</taxon>
        <taxon>Chaetothyriales</taxon>
        <taxon>Herpotrichiellaceae</taxon>
        <taxon>Exophiala</taxon>
    </lineage>
</organism>
<dbReference type="RefSeq" id="XP_013255598.1">
    <property type="nucleotide sequence ID" value="XM_013400144.1"/>
</dbReference>
<feature type="compositionally biased region" description="Polar residues" evidence="1">
    <location>
        <begin position="273"/>
        <end position="285"/>
    </location>
</feature>
<dbReference type="OrthoDB" id="5420777at2759"/>
<sequence length="582" mass="59347">MHKTSSVVLSSLLIAHALSLDPAPQLRYMRRGSPFANTTITTTSTTTAAAATTQSNSAASTTTFLLPSASAAPRIAEPSTSEESPIGLVPTLSLPNLPPFPFPNVSTTEPTCVGFATYYNSVPPTVFLTVTEGYDVTVTAADVSVAAAETLITPLPPCESTIMSVFENTFPEATPMGGPEGLTAQKSSQNGLNQPFGSRTLDLPAFATFYPPAVPFPSADTSTAPSNNVATLTTPVTAPYSSVPYTSTVIVTKKTPVTVIVPPATSPGVNFQDPPSTANGAQNTIPSPPRVPSGPGTRPNGNNNIAAPSTTKPLVTSSGFSGAIGEPPRTITINGIPIFVLPSTVVIGDHSFAIPTSARTSFQVNGVGFGLGPSEIAAPGTTITFALPPQGQITTITPRPTSTTVPVGDGQTLIVGQTVAVIAGTTYRIGQDAPATTITVDDTTISVGSNGVALPRTVVSPVGATASRYVIYTVNGFTFSVDDNEAVLSSTTYRIGSDAPQTTTVVSGETVSFGPDGIGLHSTTIAPTAVPTAATGARSTDSASATGSATENGAALTSLRIPISELLGWYLIATCVLYNILL</sequence>
<feature type="compositionally biased region" description="Polar residues" evidence="1">
    <location>
        <begin position="299"/>
        <end position="313"/>
    </location>
</feature>
<evidence type="ECO:0000313" key="4">
    <source>
        <dbReference type="Proteomes" id="UP000027920"/>
    </source>
</evidence>
<feature type="chain" id="PRO_5001683074" description="VWFD domain-containing protein" evidence="2">
    <location>
        <begin position="20"/>
        <end position="582"/>
    </location>
</feature>
<dbReference type="AlphaFoldDB" id="A0A072P153"/>
<feature type="region of interest" description="Disordered" evidence="1">
    <location>
        <begin position="266"/>
        <end position="313"/>
    </location>
</feature>
<keyword evidence="2" id="KW-0732">Signal</keyword>
<dbReference type="GeneID" id="25285817"/>
<dbReference type="HOGENOM" id="CLU_019097_0_0_1"/>
<evidence type="ECO:0000256" key="1">
    <source>
        <dbReference type="SAM" id="MobiDB-lite"/>
    </source>
</evidence>
<protein>
    <recommendedName>
        <fullName evidence="5">VWFD domain-containing protein</fullName>
    </recommendedName>
</protein>
<gene>
    <name evidence="3" type="ORF">A1O9_10916</name>
</gene>
<name>A0A072P153_9EURO</name>
<dbReference type="Proteomes" id="UP000027920">
    <property type="component" value="Unassembled WGS sequence"/>
</dbReference>
<comment type="caution">
    <text evidence="3">The sequence shown here is derived from an EMBL/GenBank/DDBJ whole genome shotgun (WGS) entry which is preliminary data.</text>
</comment>
<keyword evidence="4" id="KW-1185">Reference proteome</keyword>